<reference evidence="4" key="1">
    <citation type="journal article" date="2014" name="Genome Announc.">
        <title>Genome sequence and annotation of Acremonium chrysogenum, producer of the beta-lactam antibiotic cephalosporin C.</title>
        <authorList>
            <person name="Terfehr D."/>
            <person name="Dahlmann T.A."/>
            <person name="Specht T."/>
            <person name="Zadra I."/>
            <person name="Kuernsteiner H."/>
            <person name="Kueck U."/>
        </authorList>
    </citation>
    <scope>NUCLEOTIDE SEQUENCE [LARGE SCALE GENOMIC DNA]</scope>
    <source>
        <strain evidence="4">ATCC 11550 / CBS 779.69 / DSM 880 / IAM 14645 / JCM 23072 / IMI 49137</strain>
    </source>
</reference>
<dbReference type="Pfam" id="PF00501">
    <property type="entry name" value="AMP-binding"/>
    <property type="match status" value="1"/>
</dbReference>
<evidence type="ECO:0000259" key="1">
    <source>
        <dbReference type="Pfam" id="PF00501"/>
    </source>
</evidence>
<dbReference type="PANTHER" id="PTHR24096">
    <property type="entry name" value="LONG-CHAIN-FATTY-ACID--COA LIGASE"/>
    <property type="match status" value="1"/>
</dbReference>
<dbReference type="GO" id="GO:0016405">
    <property type="term" value="F:CoA-ligase activity"/>
    <property type="evidence" value="ECO:0007669"/>
    <property type="project" value="TreeGrafter"/>
</dbReference>
<comment type="caution">
    <text evidence="3">The sequence shown here is derived from an EMBL/GenBank/DDBJ whole genome shotgun (WGS) entry which is preliminary data.</text>
</comment>
<dbReference type="InterPro" id="IPR025110">
    <property type="entry name" value="AMP-bd_C"/>
</dbReference>
<dbReference type="SUPFAM" id="SSF56801">
    <property type="entry name" value="Acetyl-CoA synthetase-like"/>
    <property type="match status" value="1"/>
</dbReference>
<dbReference type="Gene3D" id="3.40.50.12780">
    <property type="entry name" value="N-terminal domain of ligase-like"/>
    <property type="match status" value="1"/>
</dbReference>
<dbReference type="InterPro" id="IPR042099">
    <property type="entry name" value="ANL_N_sf"/>
</dbReference>
<dbReference type="Pfam" id="PF13193">
    <property type="entry name" value="AMP-binding_C"/>
    <property type="match status" value="1"/>
</dbReference>
<keyword evidence="3" id="KW-0436">Ligase</keyword>
<dbReference type="EMBL" id="JPKY01000104">
    <property type="protein sequence ID" value="KFH42119.1"/>
    <property type="molecule type" value="Genomic_DNA"/>
</dbReference>
<gene>
    <name evidence="3" type="ORF">ACRE_071670</name>
</gene>
<keyword evidence="4" id="KW-1185">Reference proteome</keyword>
<feature type="domain" description="AMP-dependent synthetase/ligase" evidence="1">
    <location>
        <begin position="40"/>
        <end position="416"/>
    </location>
</feature>
<dbReference type="OrthoDB" id="6509636at2759"/>
<sequence>MVFTAPPWLPEPLNPIPEAVPVGQFVLDGTGGPRTPATADRILVDAVTGQTLSVAALSERVDNLAKGLAQELGWSPNQGQPMDKVVGILSLNCPDYLVLSWAVHRLNGVVLPLHAGTDSKELESHLTASSCKVLFASRSLSSAARQLAESCSLPQNRLFGLSSSGDANGAGDDLGKPLEDLVSAGSGLGPLEGLQWEDGRARRQVAFLASTSGSGGKQKLAQVTHHNIISNIAQIWAHESYTRKGQPKTGVMVLPMSHSYALVVSHMTMWAGDPTVLHPKFDIMAMLKSVGQFKVQRLYLIPAIISALAKHAALLKMFDCSSVETLVSGGGALDKDLANLVWSVKPDWEILVAYGLTETAIIASFGSPHDIVAGSSGSIMPLVQLRLVDWDGAEVECHDKPGEILIKGPNVVPAYLASDQPVQDADGWLHTGDVGLIRLSEKTGHEHLFIVDRLKDIIKVKGKQVSPADIEAQLLTHPAVQEAAVIGVAHEDAGERAQAYICLGKSAAAGECEDDVRRGIREFIEQRMAQEYWLGNRIVFVDKIPRTLSGKVLKETLKEWAREGRTGPAAH</sequence>
<dbReference type="Proteomes" id="UP000029964">
    <property type="component" value="Unassembled WGS sequence"/>
</dbReference>
<evidence type="ECO:0000259" key="2">
    <source>
        <dbReference type="Pfam" id="PF13193"/>
    </source>
</evidence>
<accession>A0A086SYD7</accession>
<proteinExistence type="predicted"/>
<feature type="domain" description="AMP-binding enzyme C-terminal" evidence="2">
    <location>
        <begin position="470"/>
        <end position="551"/>
    </location>
</feature>
<name>A0A086SYD7_HAPC1</name>
<evidence type="ECO:0000313" key="3">
    <source>
        <dbReference type="EMBL" id="KFH42119.1"/>
    </source>
</evidence>
<dbReference type="HOGENOM" id="CLU_000022_59_2_1"/>
<organism evidence="3 4">
    <name type="scientific">Hapsidospora chrysogenum (strain ATCC 11550 / CBS 779.69 / DSM 880 / IAM 14645 / JCM 23072 / IMI 49137)</name>
    <name type="common">Acremonium chrysogenum</name>
    <dbReference type="NCBI Taxonomy" id="857340"/>
    <lineage>
        <taxon>Eukaryota</taxon>
        <taxon>Fungi</taxon>
        <taxon>Dikarya</taxon>
        <taxon>Ascomycota</taxon>
        <taxon>Pezizomycotina</taxon>
        <taxon>Sordariomycetes</taxon>
        <taxon>Hypocreomycetidae</taxon>
        <taxon>Hypocreales</taxon>
        <taxon>Bionectriaceae</taxon>
        <taxon>Hapsidospora</taxon>
    </lineage>
</organism>
<dbReference type="InterPro" id="IPR000873">
    <property type="entry name" value="AMP-dep_synth/lig_dom"/>
</dbReference>
<dbReference type="AlphaFoldDB" id="A0A086SYD7"/>
<dbReference type="InterPro" id="IPR045851">
    <property type="entry name" value="AMP-bd_C_sf"/>
</dbReference>
<evidence type="ECO:0000313" key="4">
    <source>
        <dbReference type="Proteomes" id="UP000029964"/>
    </source>
</evidence>
<dbReference type="PANTHER" id="PTHR24096:SF422">
    <property type="entry name" value="BCDNA.GH02901"/>
    <property type="match status" value="1"/>
</dbReference>
<dbReference type="Gene3D" id="3.30.300.30">
    <property type="match status" value="1"/>
</dbReference>
<protein>
    <submittedName>
        <fullName evidence="3">4-coumarate--CoA ligase-like-like protein</fullName>
    </submittedName>
</protein>
<dbReference type="STRING" id="857340.A0A086SYD7"/>